<evidence type="ECO:0000313" key="2">
    <source>
        <dbReference type="Proteomes" id="UP000001075"/>
    </source>
</evidence>
<dbReference type="EMBL" id="JH000163">
    <property type="protein sequence ID" value="EGV98813.1"/>
    <property type="molecule type" value="Genomic_DNA"/>
</dbReference>
<proteinExistence type="predicted"/>
<protein>
    <submittedName>
        <fullName evidence="1">Uncharacterized protein</fullName>
    </submittedName>
</protein>
<dbReference type="Proteomes" id="UP000001075">
    <property type="component" value="Unassembled WGS sequence"/>
</dbReference>
<evidence type="ECO:0000313" key="1">
    <source>
        <dbReference type="EMBL" id="EGV98813.1"/>
    </source>
</evidence>
<accession>G3H5P1</accession>
<dbReference type="InParanoid" id="G3H5P1"/>
<organism evidence="1 2">
    <name type="scientific">Cricetulus griseus</name>
    <name type="common">Chinese hamster</name>
    <name type="synonym">Cricetulus barabensis griseus</name>
    <dbReference type="NCBI Taxonomy" id="10029"/>
    <lineage>
        <taxon>Eukaryota</taxon>
        <taxon>Metazoa</taxon>
        <taxon>Chordata</taxon>
        <taxon>Craniata</taxon>
        <taxon>Vertebrata</taxon>
        <taxon>Euteleostomi</taxon>
        <taxon>Mammalia</taxon>
        <taxon>Eutheria</taxon>
        <taxon>Euarchontoglires</taxon>
        <taxon>Glires</taxon>
        <taxon>Rodentia</taxon>
        <taxon>Myomorpha</taxon>
        <taxon>Muroidea</taxon>
        <taxon>Cricetidae</taxon>
        <taxon>Cricetinae</taxon>
        <taxon>Cricetulus</taxon>
    </lineage>
</organism>
<reference evidence="2" key="1">
    <citation type="journal article" date="2011" name="Nat. Biotechnol.">
        <title>The genomic sequence of the Chinese hamster ovary (CHO)-K1 cell line.</title>
        <authorList>
            <person name="Xu X."/>
            <person name="Nagarajan H."/>
            <person name="Lewis N.E."/>
            <person name="Pan S."/>
            <person name="Cai Z."/>
            <person name="Liu X."/>
            <person name="Chen W."/>
            <person name="Xie M."/>
            <person name="Wang W."/>
            <person name="Hammond S."/>
            <person name="Andersen M.R."/>
            <person name="Neff N."/>
            <person name="Passarelli B."/>
            <person name="Koh W."/>
            <person name="Fan H.C."/>
            <person name="Wang J."/>
            <person name="Gui Y."/>
            <person name="Lee K.H."/>
            <person name="Betenbaugh M.J."/>
            <person name="Quake S.R."/>
            <person name="Famili I."/>
            <person name="Palsson B.O."/>
            <person name="Wang J."/>
        </authorList>
    </citation>
    <scope>NUCLEOTIDE SEQUENCE [LARGE SCALE GENOMIC DNA]</scope>
    <source>
        <strain evidence="2">CHO K1 cell line</strain>
    </source>
</reference>
<gene>
    <name evidence="1" type="ORF">I79_005625</name>
</gene>
<sequence length="55" mass="6309">MGQPYRKLYYSTGTSFIEESPSQLYSTVNSNSSGLTMTTVYSTAYHKHTHHCHMF</sequence>
<dbReference type="AlphaFoldDB" id="G3H5P1"/>
<name>G3H5P1_CRIGR</name>